<evidence type="ECO:0000313" key="1">
    <source>
        <dbReference type="EMBL" id="UQZ85056.1"/>
    </source>
</evidence>
<dbReference type="EMBL" id="CP027059">
    <property type="protein sequence ID" value="UQZ85056.1"/>
    <property type="molecule type" value="Genomic_DNA"/>
</dbReference>
<evidence type="ECO:0000313" key="2">
    <source>
        <dbReference type="Proteomes" id="UP001057134"/>
    </source>
</evidence>
<sequence length="48" mass="5733">MFNKAILIHGFNKSKKDMRVLEDYLSAYRLECMSVDLPLTFEKIEHRT</sequence>
<organism evidence="1 2">
    <name type="scientific">Paenibacillus konkukensis</name>
    <dbReference type="NCBI Taxonomy" id="2020716"/>
    <lineage>
        <taxon>Bacteria</taxon>
        <taxon>Bacillati</taxon>
        <taxon>Bacillota</taxon>
        <taxon>Bacilli</taxon>
        <taxon>Bacillales</taxon>
        <taxon>Paenibacillaceae</taxon>
        <taxon>Paenibacillus</taxon>
    </lineage>
</organism>
<dbReference type="Proteomes" id="UP001057134">
    <property type="component" value="Chromosome"/>
</dbReference>
<evidence type="ECO:0008006" key="3">
    <source>
        <dbReference type="Google" id="ProtNLM"/>
    </source>
</evidence>
<name>A0ABY4RRB6_9BACL</name>
<accession>A0ABY4RRB6</accession>
<protein>
    <recommendedName>
        <fullName evidence="3">Alpha/beta hydrolase</fullName>
    </recommendedName>
</protein>
<proteinExistence type="predicted"/>
<keyword evidence="2" id="KW-1185">Reference proteome</keyword>
<reference evidence="1" key="2">
    <citation type="journal article" date="2021" name="J Anim Sci Technol">
        <title>Complete genome sequence of Paenibacillus konkukensis sp. nov. SK3146 as a potential probiotic strain.</title>
        <authorList>
            <person name="Jung H.I."/>
            <person name="Park S."/>
            <person name="Niu K.M."/>
            <person name="Lee S.W."/>
            <person name="Kothari D."/>
            <person name="Yi K.J."/>
            <person name="Kim S.K."/>
        </authorList>
    </citation>
    <scope>NUCLEOTIDE SEQUENCE</scope>
    <source>
        <strain evidence="1">SK3146</strain>
    </source>
</reference>
<reference evidence="1" key="1">
    <citation type="submission" date="2018-02" db="EMBL/GenBank/DDBJ databases">
        <authorList>
            <person name="Kim S.-K."/>
            <person name="Jung H.-I."/>
            <person name="Lee S.-W."/>
        </authorList>
    </citation>
    <scope>NUCLEOTIDE SEQUENCE</scope>
    <source>
        <strain evidence="1">SK3146</strain>
    </source>
</reference>
<gene>
    <name evidence="1" type="ORF">SK3146_04339</name>
</gene>